<dbReference type="InterPro" id="IPR026906">
    <property type="entry name" value="LRR_5"/>
</dbReference>
<dbReference type="SMART" id="SM00220">
    <property type="entry name" value="S_TKc"/>
    <property type="match status" value="1"/>
</dbReference>
<evidence type="ECO:0000259" key="2">
    <source>
        <dbReference type="PROSITE" id="PS50011"/>
    </source>
</evidence>
<dbReference type="EMBL" id="JAPFFF010000059">
    <property type="protein sequence ID" value="KAK8837546.1"/>
    <property type="molecule type" value="Genomic_DNA"/>
</dbReference>
<dbReference type="PRINTS" id="PR00109">
    <property type="entry name" value="TYRKINASE"/>
</dbReference>
<reference evidence="3 4" key="1">
    <citation type="submission" date="2024-04" db="EMBL/GenBank/DDBJ databases">
        <title>Tritrichomonas musculus Genome.</title>
        <authorList>
            <person name="Alves-Ferreira E."/>
            <person name="Grigg M."/>
            <person name="Lorenzi H."/>
            <person name="Galac M."/>
        </authorList>
    </citation>
    <scope>NUCLEOTIDE SEQUENCE [LARGE SCALE GENOMIC DNA]</scope>
    <source>
        <strain evidence="3 4">EAF2021</strain>
    </source>
</reference>
<dbReference type="Gene3D" id="3.40.50.12480">
    <property type="match status" value="1"/>
</dbReference>
<dbReference type="InterPro" id="IPR000719">
    <property type="entry name" value="Prot_kinase_dom"/>
</dbReference>
<protein>
    <recommendedName>
        <fullName evidence="2">Protein kinase domain-containing protein</fullName>
    </recommendedName>
</protein>
<comment type="caution">
    <text evidence="3">The sequence shown here is derived from an EMBL/GenBank/DDBJ whole genome shotgun (WGS) entry which is preliminary data.</text>
</comment>
<keyword evidence="4" id="KW-1185">Reference proteome</keyword>
<feature type="compositionally biased region" description="Basic and acidic residues" evidence="1">
    <location>
        <begin position="326"/>
        <end position="340"/>
    </location>
</feature>
<dbReference type="PANTHER" id="PTHR45661:SF3">
    <property type="entry name" value="IG-LIKE DOMAIN-CONTAINING PROTEIN"/>
    <property type="match status" value="1"/>
</dbReference>
<dbReference type="InterPro" id="IPR011009">
    <property type="entry name" value="Kinase-like_dom_sf"/>
</dbReference>
<dbReference type="PANTHER" id="PTHR45661">
    <property type="entry name" value="SURFACE ANTIGEN"/>
    <property type="match status" value="1"/>
</dbReference>
<evidence type="ECO:0000313" key="4">
    <source>
        <dbReference type="Proteomes" id="UP001470230"/>
    </source>
</evidence>
<dbReference type="SUPFAM" id="SSF56112">
    <property type="entry name" value="Protein kinase-like (PK-like)"/>
    <property type="match status" value="1"/>
</dbReference>
<evidence type="ECO:0000313" key="3">
    <source>
        <dbReference type="EMBL" id="KAK8837546.1"/>
    </source>
</evidence>
<dbReference type="InterPro" id="IPR053139">
    <property type="entry name" value="Surface_bspA-like"/>
</dbReference>
<dbReference type="Gene3D" id="1.10.510.10">
    <property type="entry name" value="Transferase(Phosphotransferase) domain 1"/>
    <property type="match status" value="1"/>
</dbReference>
<accession>A0ABR2GV58</accession>
<dbReference type="PROSITE" id="PS50011">
    <property type="entry name" value="PROTEIN_KINASE_DOM"/>
    <property type="match status" value="1"/>
</dbReference>
<dbReference type="InterPro" id="IPR032675">
    <property type="entry name" value="LRR_dom_sf"/>
</dbReference>
<organism evidence="3 4">
    <name type="scientific">Tritrichomonas musculus</name>
    <dbReference type="NCBI Taxonomy" id="1915356"/>
    <lineage>
        <taxon>Eukaryota</taxon>
        <taxon>Metamonada</taxon>
        <taxon>Parabasalia</taxon>
        <taxon>Tritrichomonadida</taxon>
        <taxon>Tritrichomonadidae</taxon>
        <taxon>Tritrichomonas</taxon>
    </lineage>
</organism>
<gene>
    <name evidence="3" type="ORF">M9Y10_036546</name>
</gene>
<proteinExistence type="predicted"/>
<feature type="region of interest" description="Disordered" evidence="1">
    <location>
        <begin position="321"/>
        <end position="340"/>
    </location>
</feature>
<dbReference type="InterPro" id="IPR001245">
    <property type="entry name" value="Ser-Thr/Tyr_kinase_cat_dom"/>
</dbReference>
<name>A0ABR2GV58_9EUKA</name>
<dbReference type="Pfam" id="PF00069">
    <property type="entry name" value="Pkinase"/>
    <property type="match status" value="1"/>
</dbReference>
<feature type="domain" description="Protein kinase" evidence="2">
    <location>
        <begin position="10"/>
        <end position="285"/>
    </location>
</feature>
<dbReference type="Pfam" id="PF13306">
    <property type="entry name" value="LRR_5"/>
    <property type="match status" value="3"/>
</dbReference>
<dbReference type="Proteomes" id="UP001470230">
    <property type="component" value="Unassembled WGS sequence"/>
</dbReference>
<sequence length="1038" mass="116955">MSDFLDLRKFTKQAKIGQGSFGQVFKIIEIDTETIFSAKISLTIFNENDKKFILNLRREVTILSQLNHPSILKFIGYSPFDFNHNSYPVIVTEYSPNGSLADIIELEHKSIPLSTWTDTKKLINIYGIASAMSYLHSHNIIHRDLKPANILEDENLFPKIADFGLSKIYHQNIDSMTSQSTIGFKGTPIYIAPEIWTDCNYSKSGDVYSFAFIFYELFTNIEPFKNYDLNMLHKKVIRDGERPKFIYAIANCYQNLIERCWSSNPEARPTFDEIAYELRTNNEFITDTIDKDEFFDYIESFDGIICTYDPNKQLETIISTEEDFESSEKKSEEESDESSGKVIEEMITTEDKNEENSFDTNKKIKTILPTRTNNEDIITIGEFNIISLNSQKQVISNIIENKSTLNKFKGFLEFLEYFERFNPEPKIQYFYIPTKNTGTTVEYFFQQKSTIALSYQLIELINEHKLFESPEFHNLLKSFNKLLIDLKYPTNSFDSIYTQVLNLKEKNNDHLRINIIINSLNKTDMKFRNDENIYSVIIGNDVVEITGQNAGFKNTGGGTFYGCSSLKRITISSSITSIGSYSLCVCSSLTKVSIPSSVKFIGKGSFSGCSSLINILIPSSIISIEPFAFCGCISLSEISFAKPFSLVEIKEHAFCECSSLTTISIPSSVMKVENYAFSECPLLNKIFIPSSAKIGEYVFNKCEMITLLNGMEIINSQLFYGSSLLTKITIPSSVTSIKKSAFDICSKLTQVIIPNSVTKIGKSAFNMCSSLKQVSISTSVIEIKEMAFGFCESLKNITIPSSVKLIDKFAFYHCSLLTQISFEIPSSLISLGESAFNYCKSLYQISIPSSLMSIEENIFYECSSLSQILFEIPSSVASIGESAFYNCISLKNVSIPSSVAKIDVDAFCFCESLEQVTIPSSVIEIGKSAFRGCKLLKAITIPPSLTKIDEDTFSYCEALEQISIPSSVTEIGKYSFAYCSSLKYVSILSSITKICEFAFKQCTALVEISIPSYTQIDEHAFDGCTNHKILIYSENNII</sequence>
<dbReference type="Gene3D" id="3.80.10.10">
    <property type="entry name" value="Ribonuclease Inhibitor"/>
    <property type="match status" value="5"/>
</dbReference>
<dbReference type="SUPFAM" id="SSF52058">
    <property type="entry name" value="L domain-like"/>
    <property type="match status" value="3"/>
</dbReference>
<evidence type="ECO:0000256" key="1">
    <source>
        <dbReference type="SAM" id="MobiDB-lite"/>
    </source>
</evidence>